<organism evidence="1 2">
    <name type="scientific">Postia placenta MAD-698-R-SB12</name>
    <dbReference type="NCBI Taxonomy" id="670580"/>
    <lineage>
        <taxon>Eukaryota</taxon>
        <taxon>Fungi</taxon>
        <taxon>Dikarya</taxon>
        <taxon>Basidiomycota</taxon>
        <taxon>Agaricomycotina</taxon>
        <taxon>Agaricomycetes</taxon>
        <taxon>Polyporales</taxon>
        <taxon>Adustoporiaceae</taxon>
        <taxon>Rhodonia</taxon>
    </lineage>
</organism>
<proteinExistence type="predicted"/>
<dbReference type="Proteomes" id="UP000194127">
    <property type="component" value="Unassembled WGS sequence"/>
</dbReference>
<gene>
    <name evidence="1" type="ORF">POSPLADRAFT_1184233</name>
</gene>
<accession>A0A1X6MTB5</accession>
<dbReference type="AlphaFoldDB" id="A0A1X6MTB5"/>
<feature type="non-terminal residue" evidence="1">
    <location>
        <position position="1"/>
    </location>
</feature>
<feature type="non-terminal residue" evidence="1">
    <location>
        <position position="81"/>
    </location>
</feature>
<name>A0A1X6MTB5_9APHY</name>
<sequence>STFKSEFELLGRWSLPTVPCRCSLRLLYRRYWLIVHPRLVAEALRYLFRFALCRAVVIYRSIHSKEARGIVLDVYTYRRHI</sequence>
<evidence type="ECO:0000313" key="2">
    <source>
        <dbReference type="Proteomes" id="UP000194127"/>
    </source>
</evidence>
<dbReference type="EMBL" id="KZ110602">
    <property type="protein sequence ID" value="OSX59466.1"/>
    <property type="molecule type" value="Genomic_DNA"/>
</dbReference>
<reference evidence="1 2" key="1">
    <citation type="submission" date="2017-04" db="EMBL/GenBank/DDBJ databases">
        <title>Genome Sequence of the Model Brown-Rot Fungus Postia placenta SB12.</title>
        <authorList>
            <consortium name="DOE Joint Genome Institute"/>
            <person name="Gaskell J."/>
            <person name="Kersten P."/>
            <person name="Larrondo L.F."/>
            <person name="Canessa P."/>
            <person name="Martinez D."/>
            <person name="Hibbett D."/>
            <person name="Schmoll M."/>
            <person name="Kubicek C.P."/>
            <person name="Martinez A.T."/>
            <person name="Yadav J."/>
            <person name="Master E."/>
            <person name="Magnuson J.K."/>
            <person name="James T."/>
            <person name="Yaver D."/>
            <person name="Berka R."/>
            <person name="Labutti K."/>
            <person name="Lipzen A."/>
            <person name="Aerts A."/>
            <person name="Barry K."/>
            <person name="Henrissat B."/>
            <person name="Blanchette R."/>
            <person name="Grigoriev I."/>
            <person name="Cullen D."/>
        </authorList>
    </citation>
    <scope>NUCLEOTIDE SEQUENCE [LARGE SCALE GENOMIC DNA]</scope>
    <source>
        <strain evidence="1 2">MAD-698-R-SB12</strain>
    </source>
</reference>
<protein>
    <submittedName>
        <fullName evidence="1">Uncharacterized protein</fullName>
    </submittedName>
</protein>
<evidence type="ECO:0000313" key="1">
    <source>
        <dbReference type="EMBL" id="OSX59466.1"/>
    </source>
</evidence>
<dbReference type="GeneID" id="36334014"/>
<dbReference type="RefSeq" id="XP_024336260.1">
    <property type="nucleotide sequence ID" value="XM_024489065.1"/>
</dbReference>
<keyword evidence="2" id="KW-1185">Reference proteome</keyword>